<feature type="transmembrane region" description="Helical" evidence="9">
    <location>
        <begin position="453"/>
        <end position="473"/>
    </location>
</feature>
<feature type="transmembrane region" description="Helical" evidence="9">
    <location>
        <begin position="136"/>
        <end position="158"/>
    </location>
</feature>
<accession>A0A0C3AA58</accession>
<keyword evidence="3 8" id="KW-0813">Transport</keyword>
<name>A0A0C3AA58_9AGAM</name>
<dbReference type="OrthoDB" id="6133115at2759"/>
<dbReference type="STRING" id="1036808.A0A0C3AA58"/>
<keyword evidence="5 9" id="KW-1133">Transmembrane helix</keyword>
<dbReference type="InParanoid" id="A0A0C3AA58"/>
<dbReference type="GO" id="GO:0005351">
    <property type="term" value="F:carbohydrate:proton symporter activity"/>
    <property type="evidence" value="ECO:0007669"/>
    <property type="project" value="TreeGrafter"/>
</dbReference>
<keyword evidence="6 9" id="KW-0472">Membrane</keyword>
<dbReference type="GO" id="GO:0016020">
    <property type="term" value="C:membrane"/>
    <property type="evidence" value="ECO:0007669"/>
    <property type="project" value="UniProtKB-SubCell"/>
</dbReference>
<dbReference type="InterPro" id="IPR020846">
    <property type="entry name" value="MFS_dom"/>
</dbReference>
<feature type="domain" description="Major facilitator superfamily (MFS) profile" evidence="10">
    <location>
        <begin position="38"/>
        <end position="476"/>
    </location>
</feature>
<evidence type="ECO:0000313" key="11">
    <source>
        <dbReference type="EMBL" id="KIM70608.1"/>
    </source>
</evidence>
<feature type="transmembrane region" description="Helical" evidence="9">
    <location>
        <begin position="424"/>
        <end position="441"/>
    </location>
</feature>
<comment type="similarity">
    <text evidence="2 8">Belongs to the major facilitator superfamily. Sugar transporter (TC 2.A.1.1) family.</text>
</comment>
<sequence>MGGGPVAAGGIQDASFAHLLDPKRKWYNNKRIILLNAWIFLFLITSSTNGYDGSMMNGLQSLPQWQSAFNHPSNGMLGVLNAIQNIGALAGYPFAPYLSDGIGRRKTIFLGATIMLVATALQTASQSVHMFIGARFMIGFGLTFAANAAPMLVTELAYPEYRSQLTSLYNSLWYSGSIVAAWTTYGTFKINSTWAWRLPSLLQGIPALLQFALVLLAPESPRWLISKGKEAEALRVLAYYHADSNEQDPLVQYEFEEIKTAIEFDRTVAANVGWKSLIATPGNRKRMRIIVALAFFSQWSGNGLVSYYLNKVFNQIGITGSSTQLLLNGFLQIWNLFWAVLAAFLVNRLGRRFLFLTSAGLMTLFYMAQAICFAQYSEHGVPAAGHAVVAFVFLFFAAYDIAFTPLIVSYTVEILPFHLRAKGFTVFSFVISLALIFNQYVNPSALAALGWKYYLVYVCWLAVEFVFLWFFLVETKNRTLEETAAIFDGEDALQKIAHQGETRDLYETSSVKQP</sequence>
<feature type="transmembrane region" description="Helical" evidence="9">
    <location>
        <begin position="329"/>
        <end position="346"/>
    </location>
</feature>
<evidence type="ECO:0000256" key="7">
    <source>
        <dbReference type="ARBA" id="ARBA00049119"/>
    </source>
</evidence>
<evidence type="ECO:0000256" key="5">
    <source>
        <dbReference type="ARBA" id="ARBA00022989"/>
    </source>
</evidence>
<comment type="catalytic activity">
    <reaction evidence="7">
        <text>myo-inositol(out) + H(+)(out) = myo-inositol(in) + H(+)(in)</text>
        <dbReference type="Rhea" id="RHEA:60364"/>
        <dbReference type="ChEBI" id="CHEBI:15378"/>
        <dbReference type="ChEBI" id="CHEBI:17268"/>
    </reaction>
</comment>
<evidence type="ECO:0000259" key="10">
    <source>
        <dbReference type="PROSITE" id="PS50850"/>
    </source>
</evidence>
<dbReference type="Gene3D" id="1.20.1250.20">
    <property type="entry name" value="MFS general substrate transporter like domains"/>
    <property type="match status" value="1"/>
</dbReference>
<dbReference type="InterPro" id="IPR005828">
    <property type="entry name" value="MFS_sugar_transport-like"/>
</dbReference>
<dbReference type="NCBIfam" id="TIGR00879">
    <property type="entry name" value="SP"/>
    <property type="match status" value="1"/>
</dbReference>
<dbReference type="PANTHER" id="PTHR48022">
    <property type="entry name" value="PLASTIDIC GLUCOSE TRANSPORTER 4"/>
    <property type="match status" value="1"/>
</dbReference>
<dbReference type="HOGENOM" id="CLU_001265_30_13_1"/>
<evidence type="ECO:0000256" key="6">
    <source>
        <dbReference type="ARBA" id="ARBA00023136"/>
    </source>
</evidence>
<dbReference type="Proteomes" id="UP000053989">
    <property type="component" value="Unassembled WGS sequence"/>
</dbReference>
<protein>
    <recommendedName>
        <fullName evidence="10">Major facilitator superfamily (MFS) profile domain-containing protein</fullName>
    </recommendedName>
</protein>
<dbReference type="InterPro" id="IPR003663">
    <property type="entry name" value="Sugar/inositol_transpt"/>
</dbReference>
<dbReference type="InterPro" id="IPR036259">
    <property type="entry name" value="MFS_trans_sf"/>
</dbReference>
<feature type="transmembrane region" description="Helical" evidence="9">
    <location>
        <begin position="75"/>
        <end position="95"/>
    </location>
</feature>
<evidence type="ECO:0000313" key="12">
    <source>
        <dbReference type="Proteomes" id="UP000053989"/>
    </source>
</evidence>
<dbReference type="AlphaFoldDB" id="A0A0C3AA58"/>
<feature type="transmembrane region" description="Helical" evidence="9">
    <location>
        <begin position="170"/>
        <end position="188"/>
    </location>
</feature>
<proteinExistence type="inferred from homology"/>
<evidence type="ECO:0000256" key="3">
    <source>
        <dbReference type="ARBA" id="ARBA00022448"/>
    </source>
</evidence>
<feature type="transmembrane region" description="Helical" evidence="9">
    <location>
        <begin position="289"/>
        <end position="309"/>
    </location>
</feature>
<reference evidence="12" key="2">
    <citation type="submission" date="2015-01" db="EMBL/GenBank/DDBJ databases">
        <title>Evolutionary Origins and Diversification of the Mycorrhizal Mutualists.</title>
        <authorList>
            <consortium name="DOE Joint Genome Institute"/>
            <consortium name="Mycorrhizal Genomics Consortium"/>
            <person name="Kohler A."/>
            <person name="Kuo A."/>
            <person name="Nagy L.G."/>
            <person name="Floudas D."/>
            <person name="Copeland A."/>
            <person name="Barry K.W."/>
            <person name="Cichocki N."/>
            <person name="Veneault-Fourrey C."/>
            <person name="LaButti K."/>
            <person name="Lindquist E.A."/>
            <person name="Lipzen A."/>
            <person name="Lundell T."/>
            <person name="Morin E."/>
            <person name="Murat C."/>
            <person name="Riley R."/>
            <person name="Ohm R."/>
            <person name="Sun H."/>
            <person name="Tunlid A."/>
            <person name="Henrissat B."/>
            <person name="Grigoriev I.V."/>
            <person name="Hibbett D.S."/>
            <person name="Martin F."/>
        </authorList>
    </citation>
    <scope>NUCLEOTIDE SEQUENCE [LARGE SCALE GENOMIC DNA]</scope>
    <source>
        <strain evidence="12">Foug A</strain>
    </source>
</reference>
<feature type="transmembrane region" description="Helical" evidence="9">
    <location>
        <begin position="107"/>
        <end position="124"/>
    </location>
</feature>
<dbReference type="PANTHER" id="PTHR48022:SF64">
    <property type="entry name" value="MAJOR FACILITATOR SUPERFAMILY (MFS) PROFILE DOMAIN-CONTAINING PROTEIN"/>
    <property type="match status" value="1"/>
</dbReference>
<keyword evidence="12" id="KW-1185">Reference proteome</keyword>
<feature type="transmembrane region" description="Helical" evidence="9">
    <location>
        <begin position="194"/>
        <end position="217"/>
    </location>
</feature>
<evidence type="ECO:0000256" key="8">
    <source>
        <dbReference type="RuleBase" id="RU003346"/>
    </source>
</evidence>
<dbReference type="PROSITE" id="PS50850">
    <property type="entry name" value="MFS"/>
    <property type="match status" value="1"/>
</dbReference>
<dbReference type="FunFam" id="1.20.1250.20:FF:000117">
    <property type="entry name" value="MFS hexose transporter"/>
    <property type="match status" value="1"/>
</dbReference>
<dbReference type="EMBL" id="KN822004">
    <property type="protein sequence ID" value="KIM70608.1"/>
    <property type="molecule type" value="Genomic_DNA"/>
</dbReference>
<feature type="transmembrane region" description="Helical" evidence="9">
    <location>
        <begin position="353"/>
        <end position="376"/>
    </location>
</feature>
<evidence type="ECO:0000256" key="4">
    <source>
        <dbReference type="ARBA" id="ARBA00022692"/>
    </source>
</evidence>
<organism evidence="11 12">
    <name type="scientific">Scleroderma citrinum Foug A</name>
    <dbReference type="NCBI Taxonomy" id="1036808"/>
    <lineage>
        <taxon>Eukaryota</taxon>
        <taxon>Fungi</taxon>
        <taxon>Dikarya</taxon>
        <taxon>Basidiomycota</taxon>
        <taxon>Agaricomycotina</taxon>
        <taxon>Agaricomycetes</taxon>
        <taxon>Agaricomycetidae</taxon>
        <taxon>Boletales</taxon>
        <taxon>Sclerodermatineae</taxon>
        <taxon>Sclerodermataceae</taxon>
        <taxon>Scleroderma</taxon>
    </lineage>
</organism>
<evidence type="ECO:0000256" key="9">
    <source>
        <dbReference type="SAM" id="Phobius"/>
    </source>
</evidence>
<keyword evidence="4 9" id="KW-0812">Transmembrane</keyword>
<dbReference type="SUPFAM" id="SSF103473">
    <property type="entry name" value="MFS general substrate transporter"/>
    <property type="match status" value="1"/>
</dbReference>
<comment type="subcellular location">
    <subcellularLocation>
        <location evidence="1">Membrane</location>
        <topology evidence="1">Multi-pass membrane protein</topology>
    </subcellularLocation>
</comment>
<dbReference type="InterPro" id="IPR050360">
    <property type="entry name" value="MFS_Sugar_Transporters"/>
</dbReference>
<gene>
    <name evidence="11" type="ORF">SCLCIDRAFT_1206739</name>
</gene>
<evidence type="ECO:0000256" key="2">
    <source>
        <dbReference type="ARBA" id="ARBA00010992"/>
    </source>
</evidence>
<feature type="transmembrane region" description="Helical" evidence="9">
    <location>
        <begin position="32"/>
        <end position="51"/>
    </location>
</feature>
<feature type="transmembrane region" description="Helical" evidence="9">
    <location>
        <begin position="388"/>
        <end position="412"/>
    </location>
</feature>
<dbReference type="Pfam" id="PF00083">
    <property type="entry name" value="Sugar_tr"/>
    <property type="match status" value="1"/>
</dbReference>
<reference evidence="11 12" key="1">
    <citation type="submission" date="2014-04" db="EMBL/GenBank/DDBJ databases">
        <authorList>
            <consortium name="DOE Joint Genome Institute"/>
            <person name="Kuo A."/>
            <person name="Kohler A."/>
            <person name="Nagy L.G."/>
            <person name="Floudas D."/>
            <person name="Copeland A."/>
            <person name="Barry K.W."/>
            <person name="Cichocki N."/>
            <person name="Veneault-Fourrey C."/>
            <person name="LaButti K."/>
            <person name="Lindquist E.A."/>
            <person name="Lipzen A."/>
            <person name="Lundell T."/>
            <person name="Morin E."/>
            <person name="Murat C."/>
            <person name="Sun H."/>
            <person name="Tunlid A."/>
            <person name="Henrissat B."/>
            <person name="Grigoriev I.V."/>
            <person name="Hibbett D.S."/>
            <person name="Martin F."/>
            <person name="Nordberg H.P."/>
            <person name="Cantor M.N."/>
            <person name="Hua S.X."/>
        </authorList>
    </citation>
    <scope>NUCLEOTIDE SEQUENCE [LARGE SCALE GENOMIC DNA]</scope>
    <source>
        <strain evidence="11 12">Foug A</strain>
    </source>
</reference>
<evidence type="ECO:0000256" key="1">
    <source>
        <dbReference type="ARBA" id="ARBA00004141"/>
    </source>
</evidence>